<feature type="domain" description="Fe2OG dioxygenase" evidence="9">
    <location>
        <begin position="77"/>
        <end position="177"/>
    </location>
</feature>
<proteinExistence type="inferred from homology"/>
<accession>A0ABN6VLH1</accession>
<evidence type="ECO:0000256" key="3">
    <source>
        <dbReference type="ARBA" id="ARBA00022896"/>
    </source>
</evidence>
<dbReference type="InterPro" id="IPR023550">
    <property type="entry name" value="PKHD_hydroxylase"/>
</dbReference>
<dbReference type="Pfam" id="PF13640">
    <property type="entry name" value="2OG-FeII_Oxy_3"/>
    <property type="match status" value="1"/>
</dbReference>
<evidence type="ECO:0000256" key="8">
    <source>
        <dbReference type="SAM" id="MobiDB-lite"/>
    </source>
</evidence>
<keyword evidence="4 7" id="KW-0223">Dioxygenase</keyword>
<evidence type="ECO:0000256" key="1">
    <source>
        <dbReference type="ARBA" id="ARBA00001961"/>
    </source>
</evidence>
<sequence>MLAYVPMALGKAEVLRFRDALAGAPWEDGAPSGGASKTAKRNSQVPPDSELARKLGAAVGSALLASPAFVAAAIPLRIFPPLFERHEVGDRYDPHVDNAVRGDAMTGARIRVDLAATLLLSEPEEYDGGHLVVEDMFGSREFKPRAGDAVLFSAGSLNMLTPITRGERISSFVWVQSMIQSDEARDMICDLDTAIQDLSARIDGDDPDMRKLTTVYHNLIRIWGEA</sequence>
<dbReference type="HAMAP" id="MF_00657">
    <property type="entry name" value="Hydroxyl_YbiX"/>
    <property type="match status" value="1"/>
</dbReference>
<keyword evidence="11" id="KW-1185">Reference proteome</keyword>
<comment type="caution">
    <text evidence="7">Lacks conserved residue(s) required for the propagation of feature annotation.</text>
</comment>
<dbReference type="PANTHER" id="PTHR41536:SF1">
    <property type="entry name" value="PKHD-TYPE HYDROXYLASE YBIX"/>
    <property type="match status" value="1"/>
</dbReference>
<evidence type="ECO:0000256" key="7">
    <source>
        <dbReference type="HAMAP-Rule" id="MF_00657"/>
    </source>
</evidence>
<dbReference type="PROSITE" id="PS51471">
    <property type="entry name" value="FE2OG_OXY"/>
    <property type="match status" value="1"/>
</dbReference>
<dbReference type="EMBL" id="AP027142">
    <property type="protein sequence ID" value="BDV35551.1"/>
    <property type="molecule type" value="Genomic_DNA"/>
</dbReference>
<dbReference type="RefSeq" id="WP_281929002.1">
    <property type="nucleotide sequence ID" value="NZ_AP027142.1"/>
</dbReference>
<dbReference type="Proteomes" id="UP001317629">
    <property type="component" value="Chromosome"/>
</dbReference>
<comment type="cofactor">
    <cofactor evidence="1">
        <name>L-ascorbate</name>
        <dbReference type="ChEBI" id="CHEBI:38290"/>
    </cofactor>
</comment>
<evidence type="ECO:0000256" key="5">
    <source>
        <dbReference type="ARBA" id="ARBA00023002"/>
    </source>
</evidence>
<dbReference type="NCBIfam" id="NF003974">
    <property type="entry name" value="PRK05467.1-3"/>
    <property type="match status" value="1"/>
</dbReference>
<dbReference type="InterPro" id="IPR041097">
    <property type="entry name" value="PKHD_C"/>
</dbReference>
<name>A0ABN6VLH1_9HYPH</name>
<keyword evidence="3" id="KW-0847">Vitamin C</keyword>
<dbReference type="SMART" id="SM00702">
    <property type="entry name" value="P4Hc"/>
    <property type="match status" value="1"/>
</dbReference>
<dbReference type="Gene3D" id="4.10.860.20">
    <property type="entry name" value="Rabenosyn, Rab binding domain"/>
    <property type="match status" value="1"/>
</dbReference>
<keyword evidence="5 7" id="KW-0560">Oxidoreductase</keyword>
<dbReference type="Pfam" id="PF18331">
    <property type="entry name" value="PKHD_C"/>
    <property type="match status" value="1"/>
</dbReference>
<evidence type="ECO:0000256" key="4">
    <source>
        <dbReference type="ARBA" id="ARBA00022964"/>
    </source>
</evidence>
<feature type="region of interest" description="Disordered" evidence="8">
    <location>
        <begin position="28"/>
        <end position="47"/>
    </location>
</feature>
<dbReference type="InterPro" id="IPR044862">
    <property type="entry name" value="Pro_4_hyd_alph_FE2OG_OXY"/>
</dbReference>
<evidence type="ECO:0000313" key="11">
    <source>
        <dbReference type="Proteomes" id="UP001317629"/>
    </source>
</evidence>
<dbReference type="InterPro" id="IPR005123">
    <property type="entry name" value="Oxoglu/Fe-dep_dioxygenase_dom"/>
</dbReference>
<keyword evidence="6" id="KW-0408">Iron</keyword>
<dbReference type="NCBIfam" id="NF003975">
    <property type="entry name" value="PRK05467.1-4"/>
    <property type="match status" value="1"/>
</dbReference>
<protein>
    <submittedName>
        <fullName evidence="10">PKHD-type hydroxylase</fullName>
    </submittedName>
</protein>
<dbReference type="InterPro" id="IPR006620">
    <property type="entry name" value="Pro_4_hyd_alph"/>
</dbReference>
<dbReference type="PANTHER" id="PTHR41536">
    <property type="entry name" value="PKHD-TYPE HYDROXYLASE YBIX"/>
    <property type="match status" value="1"/>
</dbReference>
<gene>
    <name evidence="10" type="ORF">SS37A_30800</name>
</gene>
<evidence type="ECO:0000256" key="6">
    <source>
        <dbReference type="ARBA" id="ARBA00023004"/>
    </source>
</evidence>
<dbReference type="Gene3D" id="2.60.120.620">
    <property type="entry name" value="q2cbj1_9rhob like domain"/>
    <property type="match status" value="1"/>
</dbReference>
<reference evidence="10 11" key="1">
    <citation type="journal article" date="2023" name="Int. J. Syst. Evol. Microbiol.">
        <title>Methylocystis iwaonis sp. nov., a type II methane-oxidizing bacterium from surface soil of a rice paddy field in Japan, and emended description of the genus Methylocystis (ex Whittenbury et al. 1970) Bowman et al. 1993.</title>
        <authorList>
            <person name="Kaise H."/>
            <person name="Sawadogo J.B."/>
            <person name="Alam M.S."/>
            <person name="Ueno C."/>
            <person name="Dianou D."/>
            <person name="Shinjo R."/>
            <person name="Asakawa S."/>
        </authorList>
    </citation>
    <scope>NUCLEOTIDE SEQUENCE [LARGE SCALE GENOMIC DNA]</scope>
    <source>
        <strain evidence="10 11">SS37A-Re</strain>
    </source>
</reference>
<feature type="binding site" evidence="7">
    <location>
        <position position="168"/>
    </location>
    <ligand>
        <name>2-oxoglutarate</name>
        <dbReference type="ChEBI" id="CHEBI:16810"/>
    </ligand>
</feature>
<organism evidence="10 11">
    <name type="scientific">Methylocystis iwaonis</name>
    <dbReference type="NCBI Taxonomy" id="2885079"/>
    <lineage>
        <taxon>Bacteria</taxon>
        <taxon>Pseudomonadati</taxon>
        <taxon>Pseudomonadota</taxon>
        <taxon>Alphaproteobacteria</taxon>
        <taxon>Hyphomicrobiales</taxon>
        <taxon>Methylocystaceae</taxon>
        <taxon>Methylocystis</taxon>
    </lineage>
</organism>
<evidence type="ECO:0000313" key="10">
    <source>
        <dbReference type="EMBL" id="BDV35551.1"/>
    </source>
</evidence>
<evidence type="ECO:0000256" key="2">
    <source>
        <dbReference type="ARBA" id="ARBA00022723"/>
    </source>
</evidence>
<keyword evidence="2" id="KW-0479">Metal-binding</keyword>
<evidence type="ECO:0000259" key="9">
    <source>
        <dbReference type="PROSITE" id="PS51471"/>
    </source>
</evidence>